<keyword evidence="2" id="KW-1185">Reference proteome</keyword>
<dbReference type="Proteomes" id="UP001215598">
    <property type="component" value="Unassembled WGS sequence"/>
</dbReference>
<protein>
    <submittedName>
        <fullName evidence="1">Uncharacterized protein</fullName>
    </submittedName>
</protein>
<dbReference type="AlphaFoldDB" id="A0AAD7HTV4"/>
<accession>A0AAD7HTV4</accession>
<dbReference type="EMBL" id="JARKIB010000174">
    <property type="protein sequence ID" value="KAJ7728251.1"/>
    <property type="molecule type" value="Genomic_DNA"/>
</dbReference>
<proteinExistence type="predicted"/>
<reference evidence="1" key="1">
    <citation type="submission" date="2023-03" db="EMBL/GenBank/DDBJ databases">
        <title>Massive genome expansion in bonnet fungi (Mycena s.s.) driven by repeated elements and novel gene families across ecological guilds.</title>
        <authorList>
            <consortium name="Lawrence Berkeley National Laboratory"/>
            <person name="Harder C.B."/>
            <person name="Miyauchi S."/>
            <person name="Viragh M."/>
            <person name="Kuo A."/>
            <person name="Thoen E."/>
            <person name="Andreopoulos B."/>
            <person name="Lu D."/>
            <person name="Skrede I."/>
            <person name="Drula E."/>
            <person name="Henrissat B."/>
            <person name="Morin E."/>
            <person name="Kohler A."/>
            <person name="Barry K."/>
            <person name="LaButti K."/>
            <person name="Morin E."/>
            <person name="Salamov A."/>
            <person name="Lipzen A."/>
            <person name="Mereny Z."/>
            <person name="Hegedus B."/>
            <person name="Baldrian P."/>
            <person name="Stursova M."/>
            <person name="Weitz H."/>
            <person name="Taylor A."/>
            <person name="Grigoriev I.V."/>
            <person name="Nagy L.G."/>
            <person name="Martin F."/>
            <person name="Kauserud H."/>
        </authorList>
    </citation>
    <scope>NUCLEOTIDE SEQUENCE</scope>
    <source>
        <strain evidence="1">CBHHK182m</strain>
    </source>
</reference>
<name>A0AAD7HTV4_9AGAR</name>
<gene>
    <name evidence="1" type="ORF">B0H16DRAFT_1257186</name>
</gene>
<feature type="non-terminal residue" evidence="1">
    <location>
        <position position="76"/>
    </location>
</feature>
<evidence type="ECO:0000313" key="2">
    <source>
        <dbReference type="Proteomes" id="UP001215598"/>
    </source>
</evidence>
<feature type="non-terminal residue" evidence="1">
    <location>
        <position position="1"/>
    </location>
</feature>
<organism evidence="1 2">
    <name type="scientific">Mycena metata</name>
    <dbReference type="NCBI Taxonomy" id="1033252"/>
    <lineage>
        <taxon>Eukaryota</taxon>
        <taxon>Fungi</taxon>
        <taxon>Dikarya</taxon>
        <taxon>Basidiomycota</taxon>
        <taxon>Agaricomycotina</taxon>
        <taxon>Agaricomycetes</taxon>
        <taxon>Agaricomycetidae</taxon>
        <taxon>Agaricales</taxon>
        <taxon>Marasmiineae</taxon>
        <taxon>Mycenaceae</taxon>
        <taxon>Mycena</taxon>
    </lineage>
</organism>
<comment type="caution">
    <text evidence="1">The sequence shown here is derived from an EMBL/GenBank/DDBJ whole genome shotgun (WGS) entry which is preliminary data.</text>
</comment>
<sequence length="76" mass="8892">VSALKDADNRYWNNHKTRTQEEKWLPSGVAPRQVYENPLNYSFKYAGKPVPKGVVQELRAVLLKSREDCMRWVAEE</sequence>
<evidence type="ECO:0000313" key="1">
    <source>
        <dbReference type="EMBL" id="KAJ7728251.1"/>
    </source>
</evidence>